<dbReference type="SUPFAM" id="SSF53474">
    <property type="entry name" value="alpha/beta-Hydrolases"/>
    <property type="match status" value="1"/>
</dbReference>
<dbReference type="Pfam" id="PF12394">
    <property type="entry name" value="DUF3657"/>
    <property type="match status" value="1"/>
</dbReference>
<evidence type="ECO:0000256" key="1">
    <source>
        <dbReference type="ARBA" id="ARBA00007949"/>
    </source>
</evidence>
<keyword evidence="5" id="KW-1185">Reference proteome</keyword>
<organism evidence="4 5">
    <name type="scientific">Strix occidentalis caurina</name>
    <name type="common">northern spotted owl</name>
    <dbReference type="NCBI Taxonomy" id="311401"/>
    <lineage>
        <taxon>Eukaryota</taxon>
        <taxon>Metazoa</taxon>
        <taxon>Chordata</taxon>
        <taxon>Craniata</taxon>
        <taxon>Vertebrata</taxon>
        <taxon>Euteleostomi</taxon>
        <taxon>Archelosauria</taxon>
        <taxon>Archosauria</taxon>
        <taxon>Dinosauria</taxon>
        <taxon>Saurischia</taxon>
        <taxon>Theropoda</taxon>
        <taxon>Coelurosauria</taxon>
        <taxon>Aves</taxon>
        <taxon>Neognathae</taxon>
        <taxon>Neoaves</taxon>
        <taxon>Telluraves</taxon>
        <taxon>Strigiformes</taxon>
        <taxon>Strigidae</taxon>
        <taxon>Strix</taxon>
    </lineage>
</organism>
<dbReference type="InterPro" id="IPR044294">
    <property type="entry name" value="Lipase-like"/>
</dbReference>
<feature type="domain" description="DUF676" evidence="3">
    <location>
        <begin position="823"/>
        <end position="1017"/>
    </location>
</feature>
<dbReference type="AlphaFoldDB" id="A0A8D0EH13"/>
<accession>A0A8D0EH13</accession>
<feature type="compositionally biased region" description="Polar residues" evidence="2">
    <location>
        <begin position="497"/>
        <end position="512"/>
    </location>
</feature>
<dbReference type="FunFam" id="3.40.50.1820:FF:000004">
    <property type="entry name" value="Protein FAM135A isoform a"/>
    <property type="match status" value="1"/>
</dbReference>
<dbReference type="Proteomes" id="UP000694551">
    <property type="component" value="Unplaced"/>
</dbReference>
<reference evidence="4" key="1">
    <citation type="submission" date="2025-08" db="UniProtKB">
        <authorList>
            <consortium name="Ensembl"/>
        </authorList>
    </citation>
    <scope>IDENTIFICATION</scope>
</reference>
<evidence type="ECO:0000259" key="3">
    <source>
        <dbReference type="Pfam" id="PF05057"/>
    </source>
</evidence>
<comment type="similarity">
    <text evidence="1">Belongs to the FAM135 family.</text>
</comment>
<feature type="compositionally biased region" description="Polar residues" evidence="2">
    <location>
        <begin position="603"/>
        <end position="619"/>
    </location>
</feature>
<sequence length="1093" mass="122903">MSEVQAMVEFSVELHKFFNVDLFQRGFYQIRASMKIPPRIPHKLEASLLHATGADLAFPASIHDNIVCSKTFQILYKNEEVSVNDVMIFKIKMLLDERKIEESLNEMNFLLTLELHFTDTDYSPDDLTTLQPISSRTLKLHFNLHRGLHHYVNVMFDYFHLSVISVIVHASLVALHQPLISFPRPVKNTWLNRNAPAQNRDSVIPSLESVVFGNNYTKQLSADGCSFVVSESFLSHAYNFHYTLCASLLLAFKGLHSYFIMITKELPSSHRIELENIDVEVRLTELCEEVKKMENPDELAELINMNLAQLCSLLMALWGQFLEVITFQEEVTALLAQEHHTLRVRRFAEAFFCLEHPRQAALAYQELHAQSHLQMCAAIKNTSFCSSLPPLPIECSELDGDMNSLPIIFEDRYLDSITEGKHFTVLTISQTGSGTIQADSTLQPRGTLECCHGGQPASSGVRTIEVKPSNKNPYEGEKVTVHIGSWAEFPQDGVQGENLQTPNIQSSESGNKLNEDTSTDAKSYSPQADLGTTYKDSQDLERHLNTTEETVNLHLEITCMGEPSVVSGSSSVKAVYEVEKTSEGKHNEPLELKETTEELSVGKSETGTDNPSPTSSTDMVKQGLVENYFGSRSSTDISDIWPMDNSNPVSPQKEAYGKQIICSSQQDEEEEEDQEMIENGYYEESDYSILDGASSADQDHGSAEERARRSERIDSGHLRDGRAIPPVCTPGCLSFPSSLRDSPCNVICSSRNKSDAITQQPGSTSYSSASSVSWYESSPKPQIFLQAKEELKQLKLPGFMYSDVFKLASSIPYFSMEEDDCSEEGIHLIVCVHGLDGNSADLRLVKTYIELGLPGGRIDFLMSERNQNDTFADFDSMTDRLLDEIIQYIQIYNLTLSKISFIGHSLGNLIIRSVLTRPRFKYYLNKLHTFLSLSGPHLGTLYNSSALVNTGLWFMQKWKKSGSLLQLTCRDHSDPRQTFLYKLSKKAGLHYFRNIVLVGSLQDRYVPYHSARIEMCKTALKDKQSGPIYAEMIQNLLLPVLQNKECNLVRYNVINALPNTADSLIGRAAHIAVLDSEIFLEKFFLVAALKYFQ</sequence>
<dbReference type="Ensembl" id="ENSSOCT00000000925.1">
    <property type="protein sequence ID" value="ENSSOCP00000000904.1"/>
    <property type="gene ID" value="ENSSOCG00000000719.1"/>
</dbReference>
<dbReference type="PANTHER" id="PTHR12482:SF40">
    <property type="entry name" value="PROTEIN FAM135A"/>
    <property type="match status" value="1"/>
</dbReference>
<name>A0A8D0EH13_STROC</name>
<evidence type="ECO:0000256" key="2">
    <source>
        <dbReference type="SAM" id="MobiDB-lite"/>
    </source>
</evidence>
<feature type="region of interest" description="Disordered" evidence="2">
    <location>
        <begin position="692"/>
        <end position="720"/>
    </location>
</feature>
<dbReference type="InterPro" id="IPR007751">
    <property type="entry name" value="DUF676_lipase-like"/>
</dbReference>
<feature type="compositionally biased region" description="Basic and acidic residues" evidence="2">
    <location>
        <begin position="580"/>
        <end position="596"/>
    </location>
</feature>
<dbReference type="InterPro" id="IPR029058">
    <property type="entry name" value="AB_hydrolase_fold"/>
</dbReference>
<dbReference type="Pfam" id="PF05057">
    <property type="entry name" value="DUF676"/>
    <property type="match status" value="1"/>
</dbReference>
<evidence type="ECO:0000313" key="5">
    <source>
        <dbReference type="Proteomes" id="UP000694551"/>
    </source>
</evidence>
<dbReference type="InterPro" id="IPR022122">
    <property type="entry name" value="DUF3657"/>
</dbReference>
<evidence type="ECO:0000313" key="4">
    <source>
        <dbReference type="Ensembl" id="ENSSOCP00000000904.1"/>
    </source>
</evidence>
<dbReference type="Gene3D" id="3.40.50.1820">
    <property type="entry name" value="alpha/beta hydrolase"/>
    <property type="match status" value="1"/>
</dbReference>
<protein>
    <submittedName>
        <fullName evidence="4">Family with sequence similarity 135 member A</fullName>
    </submittedName>
</protein>
<feature type="region of interest" description="Disordered" evidence="2">
    <location>
        <begin position="492"/>
        <end position="532"/>
    </location>
</feature>
<reference evidence="4" key="2">
    <citation type="submission" date="2025-09" db="UniProtKB">
        <authorList>
            <consortium name="Ensembl"/>
        </authorList>
    </citation>
    <scope>IDENTIFICATION</scope>
</reference>
<feature type="compositionally biased region" description="Basic and acidic residues" evidence="2">
    <location>
        <begin position="697"/>
        <end position="720"/>
    </location>
</feature>
<proteinExistence type="inferred from homology"/>
<dbReference type="PANTHER" id="PTHR12482">
    <property type="entry name" value="LIPASE ROG1-RELATED-RELATED"/>
    <property type="match status" value="1"/>
</dbReference>
<feature type="region of interest" description="Disordered" evidence="2">
    <location>
        <begin position="580"/>
        <end position="621"/>
    </location>
</feature>